<dbReference type="EMBL" id="JAUCEY010000007">
    <property type="protein sequence ID" value="MDM5450983.1"/>
    <property type="molecule type" value="Genomic_DNA"/>
</dbReference>
<dbReference type="GO" id="GO:0005737">
    <property type="term" value="C:cytoplasm"/>
    <property type="evidence" value="ECO:0007669"/>
    <property type="project" value="TreeGrafter"/>
</dbReference>
<evidence type="ECO:0000256" key="1">
    <source>
        <dbReference type="ARBA" id="ARBA00023239"/>
    </source>
</evidence>
<comment type="caution">
    <text evidence="3">The sequence shown here is derived from an EMBL/GenBank/DDBJ whole genome shotgun (WGS) entry which is preliminary data.</text>
</comment>
<feature type="domain" description="Fumarylacetoacetase-like C-terminal" evidence="2">
    <location>
        <begin position="104"/>
        <end position="259"/>
    </location>
</feature>
<dbReference type="InterPro" id="IPR050772">
    <property type="entry name" value="Hydratase-Decarb/MhpD_sf"/>
</dbReference>
<evidence type="ECO:0000259" key="2">
    <source>
        <dbReference type="Pfam" id="PF01557"/>
    </source>
</evidence>
<dbReference type="Proteomes" id="UP001234602">
    <property type="component" value="Unassembled WGS sequence"/>
</dbReference>
<organism evidence="3 4">
    <name type="scientific">Peribacillus simplex</name>
    <dbReference type="NCBI Taxonomy" id="1478"/>
    <lineage>
        <taxon>Bacteria</taxon>
        <taxon>Bacillati</taxon>
        <taxon>Bacillota</taxon>
        <taxon>Bacilli</taxon>
        <taxon>Bacillales</taxon>
        <taxon>Bacillaceae</taxon>
        <taxon>Peribacillus</taxon>
    </lineage>
</organism>
<dbReference type="PANTHER" id="PTHR30143">
    <property type="entry name" value="ACID HYDRATASE"/>
    <property type="match status" value="1"/>
</dbReference>
<dbReference type="PANTHER" id="PTHR30143:SF0">
    <property type="entry name" value="2-KETO-4-PENTENOATE HYDRATASE"/>
    <property type="match status" value="1"/>
</dbReference>
<sequence length="263" mass="28806">MSNQLKYRVKHAYDHLLQAEVAKVAVKPLTDLYTDMTVDEAYLVQLTAVSQKVKEGQKIVGKKIGLTSLSMQKLLGVDQPDYGHLLHSMKVNNKGTVEINELFQPKVEAEIAFVLNRDLQGPSVTVEDVLDATEYIVPSLEIVDSRISDWKIKLQDTIADNASSGLFVLGEGKFSTTEVDLTKIEMNLFRNGELINTGYGSDVLGHPATCVAWLANKLHEYNVILKAGEVILSGALSAAVDAQKGDRFTAGFTHLGKVEVAFS</sequence>
<dbReference type="RefSeq" id="WP_289319162.1">
    <property type="nucleotide sequence ID" value="NZ_JAUCEY010000007.1"/>
</dbReference>
<name>A0AAW7I7I7_9BACI</name>
<accession>A0AAW7I7I7</accession>
<dbReference type="InterPro" id="IPR011234">
    <property type="entry name" value="Fumarylacetoacetase-like_C"/>
</dbReference>
<proteinExistence type="predicted"/>
<dbReference type="Gene3D" id="3.90.850.10">
    <property type="entry name" value="Fumarylacetoacetase-like, C-terminal domain"/>
    <property type="match status" value="1"/>
</dbReference>
<gene>
    <name evidence="3" type="ORF">QUF89_01780</name>
</gene>
<keyword evidence="1" id="KW-0456">Lyase</keyword>
<dbReference type="InterPro" id="IPR036663">
    <property type="entry name" value="Fumarylacetoacetase_C_sf"/>
</dbReference>
<dbReference type="AlphaFoldDB" id="A0AAW7I7I7"/>
<dbReference type="GO" id="GO:0008684">
    <property type="term" value="F:2-oxopent-4-enoate hydratase activity"/>
    <property type="evidence" value="ECO:0007669"/>
    <property type="project" value="TreeGrafter"/>
</dbReference>
<protein>
    <submittedName>
        <fullName evidence="3">2-keto-4-pentenoate hydratase</fullName>
    </submittedName>
</protein>
<evidence type="ECO:0000313" key="3">
    <source>
        <dbReference type="EMBL" id="MDM5450983.1"/>
    </source>
</evidence>
<reference evidence="3" key="1">
    <citation type="submission" date="2023-06" db="EMBL/GenBank/DDBJ databases">
        <title>Comparative genomics of Bacillaceae isolates and their secondary metabolite potential.</title>
        <authorList>
            <person name="Song L."/>
            <person name="Nielsen L.J."/>
            <person name="Mohite O."/>
            <person name="Xu X."/>
            <person name="Weber T."/>
            <person name="Kovacs A.T."/>
        </authorList>
    </citation>
    <scope>NUCLEOTIDE SEQUENCE</scope>
    <source>
        <strain evidence="3">D8_B_37</strain>
    </source>
</reference>
<evidence type="ECO:0000313" key="4">
    <source>
        <dbReference type="Proteomes" id="UP001234602"/>
    </source>
</evidence>
<dbReference type="SUPFAM" id="SSF56529">
    <property type="entry name" value="FAH"/>
    <property type="match status" value="1"/>
</dbReference>
<dbReference type="Pfam" id="PF01557">
    <property type="entry name" value="FAA_hydrolase"/>
    <property type="match status" value="1"/>
</dbReference>